<reference evidence="4" key="2">
    <citation type="journal article" date="2011" name="Microb. Ecol.">
        <title>Taxonomic and Functional Metagenomic Profiling of the Microbial Community in the Anoxic Sediment of a Sub-saline Shallow Lake (Laguna de Carrizo, Central Spain).</title>
        <authorList>
            <person name="Ferrer M."/>
            <person name="Guazzaroni M.E."/>
            <person name="Richter M."/>
            <person name="Garcia-Salamanca A."/>
            <person name="Yarza P."/>
            <person name="Suarez-Suarez A."/>
            <person name="Solano J."/>
            <person name="Alcaide M."/>
            <person name="van Dillewijn P."/>
            <person name="Molina-Henares M.A."/>
            <person name="Lopez-Cortes N."/>
            <person name="Al-Ramahi Y."/>
            <person name="Guerrero C."/>
            <person name="Acosta A."/>
            <person name="de Eugenio L.I."/>
            <person name="Martinez V."/>
            <person name="Marques S."/>
            <person name="Rojo F."/>
            <person name="Santero E."/>
            <person name="Genilloud O."/>
            <person name="Perez-Perez J."/>
            <person name="Rossello-Mora R."/>
            <person name="Ramos J.L."/>
        </authorList>
    </citation>
    <scope>NUCLEOTIDE SEQUENCE</scope>
</reference>
<dbReference type="Pfam" id="PF13320">
    <property type="entry name" value="GH123_cat"/>
    <property type="match status" value="1"/>
</dbReference>
<reference evidence="4" key="1">
    <citation type="submission" date="2010-07" db="EMBL/GenBank/DDBJ databases">
        <authorList>
            <consortium name="CONSOLIDER consortium CSD2007-00005"/>
            <person name="Guazzaroni M.-E."/>
            <person name="Richter M."/>
            <person name="Garcia-Salamanca A."/>
            <person name="Yarza P."/>
            <person name="Ferrer M."/>
        </authorList>
    </citation>
    <scope>NUCLEOTIDE SEQUENCE</scope>
</reference>
<sequence>MNALAPIIALAVLAGTPPAAGTAGPAGTVVLDENSHWRLERTWVPGLARTADGRLAPLVPGAGLKGPGHALVFKPGPGEKFDLPKWPALPADWAAPAFDDSAWSLHRGPVSVNDCYSMRFAFTPRWNFSLARLRGRFLVDDPAAVGELKLDLVYQGGAVVYLNGAEIARGHLPEGKIAPETPAADYADAETARRDEWVRADKMDRRLAGVAIPAAKLVRGVNVLAIEVHRAPMPEKMLKDKNNWIPLEIASVRLTAASGAGLAPNAGKPAGLTVWTGEPANCVRVDDPGDRSLASPQPLRIVACRNSSFSGQAVLFCDKPLGAVKGTVGELATADGAAKLPASAFEVRYAKPDRRGGGVETGVYGRYNDMNWFDALEEAPPAEVPLRFFQERPHLPKQFFLAIQPVWLTVRVPADARPGEYKGQLQLDLAGGQSVKVPVEVKVHDFRLSDPKDFATFLEMHHSPETLAYYYKVPLWSEEHWKLVERSFELSARAGNKLIFIPLFARARFGNDHGMLRFARKQGSGSGVQGSGGKEQGAPAAGGPEPRPQNPEPWGYDFSIIERYLDLAMKHFDRNMVVVWHITEPAHEDGYWKIRARRTATPEDKRPQVTVVDPRDGSLSLFKAPLFGTPESSAFWKPVCARIAELVRKKGLTKRALVLGTEQDLGVTKGFLDDLKNIAPDFTWSRCTHPAPPKNMKYGNGLKLGYASDVYGGVLHHPAEQQRCYGWKWRDDENQGVHAHWPRNAMTDNAALSRIHHVMETHIVSSPYAIKEYAYAGLSYQGADFWPVEVPDASKRRGVTLIDRFPESIWGSISIANGAISWLAPGPQGAISTVRFEVLCEGIQEANVRVFLERALIDPAAKAKLGEELAGRAQAMLDERFRLLYSHRFLETHSGIGARREKLLAVAAEAADKLGAGR</sequence>
<dbReference type="InterPro" id="IPR025150">
    <property type="entry name" value="GH123_cat"/>
</dbReference>
<dbReference type="InterPro" id="IPR053850">
    <property type="entry name" value="Glyco_hydro_123_N_2"/>
</dbReference>
<evidence type="ECO:0000313" key="4">
    <source>
        <dbReference type="EMBL" id="EFK97523.1"/>
    </source>
</evidence>
<protein>
    <submittedName>
        <fullName evidence="4">Uncharacterized protein</fullName>
    </submittedName>
</protein>
<accession>D9PFZ3</accession>
<proteinExistence type="predicted"/>
<comment type="caution">
    <text evidence="4">The sequence shown here is derived from an EMBL/GenBank/DDBJ whole genome shotgun (WGS) entry which is preliminary data.</text>
</comment>
<dbReference type="EMBL" id="ADZX01000142">
    <property type="protein sequence ID" value="EFK97523.1"/>
    <property type="molecule type" value="Genomic_DNA"/>
</dbReference>
<evidence type="ECO:0000259" key="2">
    <source>
        <dbReference type="Pfam" id="PF13320"/>
    </source>
</evidence>
<feature type="domain" description="Glycoside hydrolase 123 N-terminal" evidence="3">
    <location>
        <begin position="302"/>
        <end position="427"/>
    </location>
</feature>
<feature type="domain" description="Glycoside hydrolase 123 catalytic" evidence="2">
    <location>
        <begin position="463"/>
        <end position="683"/>
    </location>
</feature>
<dbReference type="AlphaFoldDB" id="D9PFZ3"/>
<evidence type="ECO:0000259" key="3">
    <source>
        <dbReference type="Pfam" id="PF22680"/>
    </source>
</evidence>
<dbReference type="Gene3D" id="2.60.120.260">
    <property type="entry name" value="Galactose-binding domain-like"/>
    <property type="match status" value="1"/>
</dbReference>
<dbReference type="Pfam" id="PF22680">
    <property type="entry name" value="Glyco_hydro_123_N_2"/>
    <property type="match status" value="1"/>
</dbReference>
<organism evidence="4">
    <name type="scientific">sediment metagenome</name>
    <dbReference type="NCBI Taxonomy" id="749907"/>
    <lineage>
        <taxon>unclassified sequences</taxon>
        <taxon>metagenomes</taxon>
        <taxon>ecological metagenomes</taxon>
    </lineage>
</organism>
<evidence type="ECO:0000256" key="1">
    <source>
        <dbReference type="SAM" id="MobiDB-lite"/>
    </source>
</evidence>
<feature type="compositionally biased region" description="Gly residues" evidence="1">
    <location>
        <begin position="524"/>
        <end position="535"/>
    </location>
</feature>
<name>D9PFZ3_9ZZZZ</name>
<feature type="region of interest" description="Disordered" evidence="1">
    <location>
        <begin position="521"/>
        <end position="552"/>
    </location>
</feature>
<gene>
    <name evidence="4" type="ORF">LDC_0438</name>
</gene>